<keyword evidence="2" id="KW-1185">Reference proteome</keyword>
<evidence type="ECO:0000313" key="1">
    <source>
        <dbReference type="EMBL" id="RHZ87802.1"/>
    </source>
</evidence>
<comment type="caution">
    <text evidence="1">The sequence shown here is derived from an EMBL/GenBank/DDBJ whole genome shotgun (WGS) entry which is preliminary data.</text>
</comment>
<dbReference type="EMBL" id="PQFF01000028">
    <property type="protein sequence ID" value="RHZ87802.1"/>
    <property type="molecule type" value="Genomic_DNA"/>
</dbReference>
<organism evidence="1 2">
    <name type="scientific">Diversispora epigaea</name>
    <dbReference type="NCBI Taxonomy" id="1348612"/>
    <lineage>
        <taxon>Eukaryota</taxon>
        <taxon>Fungi</taxon>
        <taxon>Fungi incertae sedis</taxon>
        <taxon>Mucoromycota</taxon>
        <taxon>Glomeromycotina</taxon>
        <taxon>Glomeromycetes</taxon>
        <taxon>Diversisporales</taxon>
        <taxon>Diversisporaceae</taxon>
        <taxon>Diversispora</taxon>
    </lineage>
</organism>
<name>A0A397JKH3_9GLOM</name>
<dbReference type="OrthoDB" id="2386012at2759"/>
<dbReference type="AlphaFoldDB" id="A0A397JKH3"/>
<dbReference type="Gene3D" id="3.90.228.10">
    <property type="match status" value="1"/>
</dbReference>
<dbReference type="Proteomes" id="UP000266861">
    <property type="component" value="Unassembled WGS sequence"/>
</dbReference>
<sequence>MVQNQSQSIVEDFDKQSKEHIELDSQILNHKENKTKSSPLSHLSTLINPTNHFLKKNPSPKILETHMIQLKDSDPKYLSIKESFIFNNYQPNIQAILKLQMPTKLEKAHEKHKKKLAKKIGKNVEDVTHKMYHGTTSAFKCKLLTENNIKLDSMKAIGEEITSHNIDVIEEDPEIVGPKEKSKLNFCNKEQCGACGISREGNRIKYARVGGLFTLFSRRRMWFARDPAVSLGFCGYNNDIKTMFVIDVINATHDNVIVKSDEMAALPRYLILFELQNNFYYF</sequence>
<proteinExistence type="predicted"/>
<gene>
    <name evidence="1" type="ORF">Glove_30g50</name>
</gene>
<accession>A0A397JKH3</accession>
<protein>
    <submittedName>
        <fullName evidence="1">Uncharacterized protein</fullName>
    </submittedName>
</protein>
<evidence type="ECO:0000313" key="2">
    <source>
        <dbReference type="Proteomes" id="UP000266861"/>
    </source>
</evidence>
<reference evidence="1 2" key="1">
    <citation type="submission" date="2018-08" db="EMBL/GenBank/DDBJ databases">
        <title>Genome and evolution of the arbuscular mycorrhizal fungus Diversispora epigaea (formerly Glomus versiforme) and its bacterial endosymbionts.</title>
        <authorList>
            <person name="Sun X."/>
            <person name="Fei Z."/>
            <person name="Harrison M."/>
        </authorList>
    </citation>
    <scope>NUCLEOTIDE SEQUENCE [LARGE SCALE GENOMIC DNA]</scope>
    <source>
        <strain evidence="1 2">IT104</strain>
    </source>
</reference>